<feature type="transmembrane region" description="Helical" evidence="22">
    <location>
        <begin position="169"/>
        <end position="199"/>
    </location>
</feature>
<dbReference type="SUPFAM" id="SSF161111">
    <property type="entry name" value="Cation efflux protein transmembrane domain-like"/>
    <property type="match status" value="1"/>
</dbReference>
<dbReference type="InterPro" id="IPR027469">
    <property type="entry name" value="Cation_efflux_TMD_sf"/>
</dbReference>
<feature type="compositionally biased region" description="Basic residues" evidence="21">
    <location>
        <begin position="556"/>
        <end position="568"/>
    </location>
</feature>
<feature type="transmembrane region" description="Helical" evidence="22">
    <location>
        <begin position="488"/>
        <end position="508"/>
    </location>
</feature>
<dbReference type="InterPro" id="IPR045316">
    <property type="entry name" value="Msc2-like"/>
</dbReference>
<name>A0A0H3YJG1_SCHMD</name>
<evidence type="ECO:0000256" key="11">
    <source>
        <dbReference type="ARBA" id="ARBA00022906"/>
    </source>
</evidence>
<evidence type="ECO:0000256" key="18">
    <source>
        <dbReference type="ARBA" id="ARBA00042038"/>
    </source>
</evidence>
<feature type="transmembrane region" description="Helical" evidence="22">
    <location>
        <begin position="12"/>
        <end position="33"/>
    </location>
</feature>
<feature type="transmembrane region" description="Helical" evidence="22">
    <location>
        <begin position="39"/>
        <end position="60"/>
    </location>
</feature>
<comment type="similarity">
    <text evidence="5">Belongs to the cation diffusion facilitator (CDF) transporter (TC 2.A.4) family. SLC30A subfamily.</text>
</comment>
<dbReference type="SUPFAM" id="SSF103473">
    <property type="entry name" value="MFS general substrate transporter"/>
    <property type="match status" value="1"/>
</dbReference>
<feature type="transmembrane region" description="Helical" evidence="22">
    <location>
        <begin position="220"/>
        <end position="241"/>
    </location>
</feature>
<dbReference type="GO" id="GO:0015297">
    <property type="term" value="F:antiporter activity"/>
    <property type="evidence" value="ECO:0007669"/>
    <property type="project" value="UniProtKB-KW"/>
</dbReference>
<evidence type="ECO:0000256" key="7">
    <source>
        <dbReference type="ARBA" id="ARBA00022449"/>
    </source>
</evidence>
<accession>A0A0H3YJG1</accession>
<feature type="transmembrane region" description="Helical" evidence="22">
    <location>
        <begin position="616"/>
        <end position="636"/>
    </location>
</feature>
<feature type="transmembrane region" description="Helical" evidence="22">
    <location>
        <begin position="104"/>
        <end position="125"/>
    </location>
</feature>
<dbReference type="GO" id="GO:0006882">
    <property type="term" value="P:intracellular zinc ion homeostasis"/>
    <property type="evidence" value="ECO:0007669"/>
    <property type="project" value="InterPro"/>
</dbReference>
<dbReference type="InterPro" id="IPR058533">
    <property type="entry name" value="Cation_efflux_TM"/>
</dbReference>
<dbReference type="InterPro" id="IPR036259">
    <property type="entry name" value="MFS_trans_sf"/>
</dbReference>
<dbReference type="AlphaFoldDB" id="A0A0H3YJG1"/>
<feature type="transmembrane region" description="Helical" evidence="22">
    <location>
        <begin position="590"/>
        <end position="610"/>
    </location>
</feature>
<evidence type="ECO:0000256" key="10">
    <source>
        <dbReference type="ARBA" id="ARBA00022833"/>
    </source>
</evidence>
<dbReference type="OrthoDB" id="78669at2759"/>
<feature type="transmembrane region" description="Helical" evidence="22">
    <location>
        <begin position="339"/>
        <end position="358"/>
    </location>
</feature>
<comment type="subcellular location">
    <subcellularLocation>
        <location evidence="3">Cytoplasmic vesicle</location>
        <location evidence="3">COPII-coated vesicle membrane</location>
        <topology evidence="3">Multi-pass membrane protein</topology>
    </subcellularLocation>
    <subcellularLocation>
        <location evidence="4">Cytoplasmic vesicle</location>
        <location evidence="4">Secretory vesicle membrane</location>
        <topology evidence="4">Multi-pass membrane protein</topology>
    </subcellularLocation>
    <subcellularLocation>
        <location evidence="2">Golgi apparatus</location>
        <location evidence="2">Golgi stack membrane</location>
        <topology evidence="2">Multi-pass membrane protein</topology>
    </subcellularLocation>
    <subcellularLocation>
        <location evidence="1">Golgi apparatus</location>
        <location evidence="1">trans-Golgi network membrane</location>
        <topology evidence="1">Multi-pass membrane protein</topology>
    </subcellularLocation>
</comment>
<dbReference type="PANTHER" id="PTHR45755:SF1">
    <property type="entry name" value="PROTON-COUPLED ZINC ANTIPORTER SLC30A5"/>
    <property type="match status" value="1"/>
</dbReference>
<feature type="domain" description="Cation efflux protein transmembrane" evidence="23">
    <location>
        <begin position="418"/>
        <end position="646"/>
    </location>
</feature>
<feature type="transmembrane region" description="Helical" evidence="22">
    <location>
        <begin position="418"/>
        <end position="437"/>
    </location>
</feature>
<evidence type="ECO:0000313" key="24">
    <source>
        <dbReference type="EMBL" id="AKN21624.1"/>
    </source>
</evidence>
<evidence type="ECO:0000256" key="20">
    <source>
        <dbReference type="ARBA" id="ARBA00048349"/>
    </source>
</evidence>
<dbReference type="GO" id="GO:1904257">
    <property type="term" value="P:zinc ion import into Golgi lumen"/>
    <property type="evidence" value="ECO:0007669"/>
    <property type="project" value="TreeGrafter"/>
</dbReference>
<evidence type="ECO:0000256" key="8">
    <source>
        <dbReference type="ARBA" id="ARBA00022692"/>
    </source>
</evidence>
<feature type="region of interest" description="Disordered" evidence="21">
    <location>
        <begin position="544"/>
        <end position="583"/>
    </location>
</feature>
<organism evidence="24">
    <name type="scientific">Schmidtea mediterranea</name>
    <name type="common">Freshwater planarian flatworm</name>
    <dbReference type="NCBI Taxonomy" id="79327"/>
    <lineage>
        <taxon>Eukaryota</taxon>
        <taxon>Metazoa</taxon>
        <taxon>Spiralia</taxon>
        <taxon>Lophotrochozoa</taxon>
        <taxon>Platyhelminthes</taxon>
        <taxon>Rhabditophora</taxon>
        <taxon>Seriata</taxon>
        <taxon>Tricladida</taxon>
        <taxon>Continenticola</taxon>
        <taxon>Geoplanoidea</taxon>
        <taxon>Dugesiidae</taxon>
        <taxon>Schmidtea</taxon>
    </lineage>
</organism>
<evidence type="ECO:0000256" key="1">
    <source>
        <dbReference type="ARBA" id="ARBA00004166"/>
    </source>
</evidence>
<dbReference type="GO" id="GO:0005385">
    <property type="term" value="F:zinc ion transmembrane transporter activity"/>
    <property type="evidence" value="ECO:0007669"/>
    <property type="project" value="InterPro"/>
</dbReference>
<keyword evidence="10" id="KW-0862">Zinc</keyword>
<evidence type="ECO:0000256" key="13">
    <source>
        <dbReference type="ARBA" id="ARBA00023034"/>
    </source>
</evidence>
<evidence type="ECO:0000256" key="3">
    <source>
        <dbReference type="ARBA" id="ARBA00004557"/>
    </source>
</evidence>
<feature type="compositionally biased region" description="Basic and acidic residues" evidence="21">
    <location>
        <begin position="569"/>
        <end position="582"/>
    </location>
</feature>
<dbReference type="GO" id="GO:0012507">
    <property type="term" value="C:ER to Golgi transport vesicle membrane"/>
    <property type="evidence" value="ECO:0007669"/>
    <property type="project" value="UniProtKB-SubCell"/>
</dbReference>
<dbReference type="GO" id="GO:0046872">
    <property type="term" value="F:metal ion binding"/>
    <property type="evidence" value="ECO:0007669"/>
    <property type="project" value="UniProtKB-KW"/>
</dbReference>
<dbReference type="Gene3D" id="1.20.1510.10">
    <property type="entry name" value="Cation efflux protein transmembrane domain"/>
    <property type="match status" value="1"/>
</dbReference>
<keyword evidence="7" id="KW-0050">Antiport</keyword>
<comment type="subunit">
    <text evidence="16">Heterodimer with SLC30A6/ZNT6; form a functional zinc ion transmembrane transporter.</text>
</comment>
<comment type="catalytic activity">
    <reaction evidence="20">
        <text>Zn(2+)(in) + 2 H(+)(out) = Zn(2+)(out) + 2 H(+)(in)</text>
        <dbReference type="Rhea" id="RHEA:72627"/>
        <dbReference type="ChEBI" id="CHEBI:15378"/>
        <dbReference type="ChEBI" id="CHEBI:29105"/>
    </reaction>
</comment>
<evidence type="ECO:0000256" key="15">
    <source>
        <dbReference type="ARBA" id="ARBA00023136"/>
    </source>
</evidence>
<evidence type="ECO:0000256" key="9">
    <source>
        <dbReference type="ARBA" id="ARBA00022723"/>
    </source>
</evidence>
<sequence>MDIPDYRLSNTCGPFFFIFCFTKILKTVGVFLSYDVLKILPLSLFLFLYNFIISGILIILQKPFTSGPKLKLHQWFKVIQYSVCNCLTQIIVLLGLSLSGPLRFILIFEHNEVVVLSLLSCLFFINSNSTAKSRGTFIFICAIISILFFDHDHKEEISMSKPNPRTDVFIFSWISSIFNVFGLSDHKAGVICLILGLLLDTACKQILHKRISNFIGGSKRLNALSTIMSTLFWLLVTMVSYFSNQHEQMFDQTNNIYQSKWHILLVVFFISLAVGILDFYINSITVNKYGNQFIGSYGNMIMSFSGVLLSIFWNHPYTTSKTMLHKVAIEMSDVSDHQLSIGVIISVLLIVYACNLLASSYNRSKANKGNIVGYSKTGLPLYTFSAGEEFLHRTGQSIVSHLHKTLVEILSDDSSRRIFYYLCINLAFAFVELFYGFWTNSLALISDGFHMLFDSTAIVMGLYAAVVSRWKPSKIYSFGYHRVEALSGFINGLFLVVISFSVCCSGISRLFQPPEVNTDRLMIVSVLGLLVNLFGIMALGHSHGHSHGEKDESKHNHSHGHNHNHGHSHNHDHGHSHEHSQHDSSNMQGVYLHVLADTLGSVGVIFSSFLMDRYGFYIADPLCSLFIAVLIFRSVIPLLNQTISVLTLHQPELGHGEDCSTILKEVLTIEEVIQIRDPYIWQHTSNINCFSIKVFISSSANEQEVLDKINHYIRHFKFEFVTIQLEKEAYEMHMFGLGNKLAANVIYDKSTFAPHIVIHSI</sequence>
<feature type="transmembrane region" description="Helical" evidence="22">
    <location>
        <begin position="449"/>
        <end position="467"/>
    </location>
</feature>
<dbReference type="Pfam" id="PF01545">
    <property type="entry name" value="Cation_efflux"/>
    <property type="match status" value="1"/>
</dbReference>
<evidence type="ECO:0000256" key="14">
    <source>
        <dbReference type="ARBA" id="ARBA00023065"/>
    </source>
</evidence>
<feature type="transmembrane region" description="Helical" evidence="22">
    <location>
        <begin position="293"/>
        <end position="313"/>
    </location>
</feature>
<gene>
    <name evidence="24" type="primary">slc30a-4</name>
</gene>
<evidence type="ECO:0000256" key="22">
    <source>
        <dbReference type="SAM" id="Phobius"/>
    </source>
</evidence>
<dbReference type="GO" id="GO:0032580">
    <property type="term" value="C:Golgi cisterna membrane"/>
    <property type="evidence" value="ECO:0007669"/>
    <property type="project" value="UniProtKB-SubCell"/>
</dbReference>
<evidence type="ECO:0000256" key="19">
    <source>
        <dbReference type="ARBA" id="ARBA00042217"/>
    </source>
</evidence>
<evidence type="ECO:0000256" key="12">
    <source>
        <dbReference type="ARBA" id="ARBA00022989"/>
    </source>
</evidence>
<evidence type="ECO:0000259" key="23">
    <source>
        <dbReference type="Pfam" id="PF01545"/>
    </source>
</evidence>
<evidence type="ECO:0000256" key="5">
    <source>
        <dbReference type="ARBA" id="ARBA00008873"/>
    </source>
</evidence>
<feature type="transmembrane region" description="Helical" evidence="22">
    <location>
        <begin position="520"/>
        <end position="540"/>
    </location>
</feature>
<evidence type="ECO:0000256" key="2">
    <source>
        <dbReference type="ARBA" id="ARBA00004205"/>
    </source>
</evidence>
<feature type="transmembrane region" description="Helical" evidence="22">
    <location>
        <begin position="261"/>
        <end position="281"/>
    </location>
</feature>
<keyword evidence="9" id="KW-0479">Metal-binding</keyword>
<proteinExistence type="evidence at transcript level"/>
<protein>
    <recommendedName>
        <fullName evidence="17">Proton-coupled zinc antiporter SLC30A5</fullName>
    </recommendedName>
    <alternativeName>
        <fullName evidence="19">Solute carrier family 30 member 5</fullName>
    </alternativeName>
    <alternativeName>
        <fullName evidence="18">Zinc transporter 5</fullName>
    </alternativeName>
</protein>
<keyword evidence="14" id="KW-0406">Ion transport</keyword>
<evidence type="ECO:0000256" key="21">
    <source>
        <dbReference type="SAM" id="MobiDB-lite"/>
    </source>
</evidence>
<keyword evidence="13" id="KW-0333">Golgi apparatus</keyword>
<evidence type="ECO:0000256" key="17">
    <source>
        <dbReference type="ARBA" id="ARBA00040846"/>
    </source>
</evidence>
<dbReference type="InterPro" id="IPR002524">
    <property type="entry name" value="Cation_efflux"/>
</dbReference>
<evidence type="ECO:0000256" key="4">
    <source>
        <dbReference type="ARBA" id="ARBA00004638"/>
    </source>
</evidence>
<evidence type="ECO:0000256" key="6">
    <source>
        <dbReference type="ARBA" id="ARBA00022448"/>
    </source>
</evidence>
<evidence type="ECO:0000256" key="16">
    <source>
        <dbReference type="ARBA" id="ARBA00038531"/>
    </source>
</evidence>
<keyword evidence="12 22" id="KW-1133">Transmembrane helix</keyword>
<keyword evidence="8 22" id="KW-0812">Transmembrane</keyword>
<reference evidence="24" key="1">
    <citation type="journal article" date="2015" name="Elife">
        <title>Stem cells and fluid flow drive cyst formation in an invertebrate excretory organ.</title>
        <authorList>
            <person name="Thi-Kim Vu H."/>
            <person name="Rink J.C."/>
            <person name="McKinney S.A."/>
            <person name="McClain M."/>
            <person name="Lakshmanaperumal N."/>
            <person name="Alexander R."/>
            <person name="Sanchez Alvarado A."/>
        </authorList>
    </citation>
    <scope>NUCLEOTIDE SEQUENCE</scope>
</reference>
<dbReference type="NCBIfam" id="TIGR01297">
    <property type="entry name" value="CDF"/>
    <property type="match status" value="1"/>
</dbReference>
<feature type="transmembrane region" description="Helical" evidence="22">
    <location>
        <begin position="132"/>
        <end position="149"/>
    </location>
</feature>
<keyword evidence="6" id="KW-0813">Transport</keyword>
<dbReference type="EMBL" id="KT163674">
    <property type="protein sequence ID" value="AKN21624.1"/>
    <property type="molecule type" value="mRNA"/>
</dbReference>
<keyword evidence="11" id="KW-0864">Zinc transport</keyword>
<keyword evidence="15 22" id="KW-0472">Membrane</keyword>
<feature type="compositionally biased region" description="Basic and acidic residues" evidence="21">
    <location>
        <begin position="546"/>
        <end position="555"/>
    </location>
</feature>
<dbReference type="PANTHER" id="PTHR45755">
    <property type="match status" value="1"/>
</dbReference>